<evidence type="ECO:0000313" key="3">
    <source>
        <dbReference type="EnsemblMetazoa" id="ASIC021231-PA"/>
    </source>
</evidence>
<evidence type="ECO:0000256" key="1">
    <source>
        <dbReference type="SAM" id="MobiDB-lite"/>
    </source>
</evidence>
<name>A0A084WRV8_ANOSI</name>
<dbReference type="EnsemblMetazoa" id="ASIC021231-RA">
    <property type="protein sequence ID" value="ASIC021231-PA"/>
    <property type="gene ID" value="ASIC021231"/>
</dbReference>
<feature type="region of interest" description="Disordered" evidence="1">
    <location>
        <begin position="1"/>
        <end position="34"/>
    </location>
</feature>
<evidence type="ECO:0000313" key="2">
    <source>
        <dbReference type="EMBL" id="KFB52952.1"/>
    </source>
</evidence>
<dbReference type="Proteomes" id="UP000030765">
    <property type="component" value="Unassembled WGS sequence"/>
</dbReference>
<evidence type="ECO:0000313" key="4">
    <source>
        <dbReference type="Proteomes" id="UP000030765"/>
    </source>
</evidence>
<organism evidence="2">
    <name type="scientific">Anopheles sinensis</name>
    <name type="common">Mosquito</name>
    <dbReference type="NCBI Taxonomy" id="74873"/>
    <lineage>
        <taxon>Eukaryota</taxon>
        <taxon>Metazoa</taxon>
        <taxon>Ecdysozoa</taxon>
        <taxon>Arthropoda</taxon>
        <taxon>Hexapoda</taxon>
        <taxon>Insecta</taxon>
        <taxon>Pterygota</taxon>
        <taxon>Neoptera</taxon>
        <taxon>Endopterygota</taxon>
        <taxon>Diptera</taxon>
        <taxon>Nematocera</taxon>
        <taxon>Culicoidea</taxon>
        <taxon>Culicidae</taxon>
        <taxon>Anophelinae</taxon>
        <taxon>Anopheles</taxon>
    </lineage>
</organism>
<accession>A0A084WRV8</accession>
<proteinExistence type="predicted"/>
<dbReference type="EMBL" id="KE525408">
    <property type="protein sequence ID" value="KFB52952.1"/>
    <property type="molecule type" value="Genomic_DNA"/>
</dbReference>
<gene>
    <name evidence="2" type="ORF">ZHAS_00021231</name>
</gene>
<reference evidence="2 4" key="1">
    <citation type="journal article" date="2014" name="BMC Genomics">
        <title>Genome sequence of Anopheles sinensis provides insight into genetics basis of mosquito competence for malaria parasites.</title>
        <authorList>
            <person name="Zhou D."/>
            <person name="Zhang D."/>
            <person name="Ding G."/>
            <person name="Shi L."/>
            <person name="Hou Q."/>
            <person name="Ye Y."/>
            <person name="Xu Y."/>
            <person name="Zhou H."/>
            <person name="Xiong C."/>
            <person name="Li S."/>
            <person name="Yu J."/>
            <person name="Hong S."/>
            <person name="Yu X."/>
            <person name="Zou P."/>
            <person name="Chen C."/>
            <person name="Chang X."/>
            <person name="Wang W."/>
            <person name="Lv Y."/>
            <person name="Sun Y."/>
            <person name="Ma L."/>
            <person name="Shen B."/>
            <person name="Zhu C."/>
        </authorList>
    </citation>
    <scope>NUCLEOTIDE SEQUENCE [LARGE SCALE GENOMIC DNA]</scope>
</reference>
<dbReference type="EMBL" id="ATLV01026229">
    <property type="status" value="NOT_ANNOTATED_CDS"/>
    <property type="molecule type" value="Genomic_DNA"/>
</dbReference>
<sequence length="96" mass="10519">MKRKVGGGKGGLRVRGESKSPSLNGHDNGGDYSLSHASAATIRYNYKRQKHTHTPAHTSKRLLQPFHHFGAILMDVSFASRSTPPAPDDPWESARP</sequence>
<dbReference type="VEuPathDB" id="VectorBase:ASIC021231"/>
<dbReference type="AlphaFoldDB" id="A0A084WRV8"/>
<reference evidence="3" key="2">
    <citation type="submission" date="2020-05" db="UniProtKB">
        <authorList>
            <consortium name="EnsemblMetazoa"/>
        </authorList>
    </citation>
    <scope>IDENTIFICATION</scope>
</reference>
<protein>
    <submittedName>
        <fullName evidence="2 3">Uncharacterized protein</fullName>
    </submittedName>
</protein>
<keyword evidence="4" id="KW-1185">Reference proteome</keyword>